<evidence type="ECO:0000313" key="2">
    <source>
        <dbReference type="EMBL" id="GMR34558.1"/>
    </source>
</evidence>
<proteinExistence type="predicted"/>
<feature type="transmembrane region" description="Helical" evidence="1">
    <location>
        <begin position="51"/>
        <end position="74"/>
    </location>
</feature>
<gene>
    <name evidence="2" type="ORF">PMAYCL1PPCAC_04753</name>
</gene>
<keyword evidence="1" id="KW-1133">Transmembrane helix</keyword>
<comment type="caution">
    <text evidence="2">The sequence shown here is derived from an EMBL/GenBank/DDBJ whole genome shotgun (WGS) entry which is preliminary data.</text>
</comment>
<feature type="transmembrane region" description="Helical" evidence="1">
    <location>
        <begin position="21"/>
        <end position="45"/>
    </location>
</feature>
<keyword evidence="3" id="KW-1185">Reference proteome</keyword>
<accession>A0AAN4Z9S4</accession>
<sequence>MPDQDEERLLDEPEPLPKISCCTTVFVGSWVLICGIATLVLGIFLREINGVLAVTAIWSVVIILPTCCSVFVAYKWPSKQTVWILRILCWIDILIAFAVFFMAIYADIESTKTTIIANFVRSIYRIFFWTGKGPIPKWQIADFVHGIVFMFGNVVLIKIGTSRFVSINFRKLYHHFGQSSNRDEVAAGTTGIDEQAQN</sequence>
<dbReference type="EMBL" id="BTRK01000002">
    <property type="protein sequence ID" value="GMR34558.1"/>
    <property type="molecule type" value="Genomic_DNA"/>
</dbReference>
<name>A0AAN4Z9S4_9BILA</name>
<dbReference type="AlphaFoldDB" id="A0AAN4Z9S4"/>
<protein>
    <submittedName>
        <fullName evidence="2">Uncharacterized protein</fullName>
    </submittedName>
</protein>
<evidence type="ECO:0000313" key="3">
    <source>
        <dbReference type="Proteomes" id="UP001328107"/>
    </source>
</evidence>
<reference evidence="3" key="1">
    <citation type="submission" date="2022-10" db="EMBL/GenBank/DDBJ databases">
        <title>Genome assembly of Pristionchus species.</title>
        <authorList>
            <person name="Yoshida K."/>
            <person name="Sommer R.J."/>
        </authorList>
    </citation>
    <scope>NUCLEOTIDE SEQUENCE [LARGE SCALE GENOMIC DNA]</scope>
    <source>
        <strain evidence="3">RS5460</strain>
    </source>
</reference>
<feature type="transmembrane region" description="Helical" evidence="1">
    <location>
        <begin position="83"/>
        <end position="105"/>
    </location>
</feature>
<keyword evidence="1" id="KW-0472">Membrane</keyword>
<keyword evidence="1" id="KW-0812">Transmembrane</keyword>
<dbReference type="Proteomes" id="UP001328107">
    <property type="component" value="Unassembled WGS sequence"/>
</dbReference>
<evidence type="ECO:0000256" key="1">
    <source>
        <dbReference type="SAM" id="Phobius"/>
    </source>
</evidence>
<organism evidence="2 3">
    <name type="scientific">Pristionchus mayeri</name>
    <dbReference type="NCBI Taxonomy" id="1317129"/>
    <lineage>
        <taxon>Eukaryota</taxon>
        <taxon>Metazoa</taxon>
        <taxon>Ecdysozoa</taxon>
        <taxon>Nematoda</taxon>
        <taxon>Chromadorea</taxon>
        <taxon>Rhabditida</taxon>
        <taxon>Rhabditina</taxon>
        <taxon>Diplogasteromorpha</taxon>
        <taxon>Diplogasteroidea</taxon>
        <taxon>Neodiplogasteridae</taxon>
        <taxon>Pristionchus</taxon>
    </lineage>
</organism>